<accession>C4YH92</accession>
<dbReference type="OMA" id="LESSWMV"/>
<organism evidence="1 2">
    <name type="scientific">Candida albicans (strain WO-1)</name>
    <name type="common">Yeast</name>
    <dbReference type="NCBI Taxonomy" id="294748"/>
    <lineage>
        <taxon>Eukaryota</taxon>
        <taxon>Fungi</taxon>
        <taxon>Dikarya</taxon>
        <taxon>Ascomycota</taxon>
        <taxon>Saccharomycotina</taxon>
        <taxon>Pichiomycetes</taxon>
        <taxon>Debaryomycetaceae</taxon>
        <taxon>Candida/Lodderomyces clade</taxon>
        <taxon>Candida</taxon>
    </lineage>
</organism>
<dbReference type="Proteomes" id="UP000001429">
    <property type="component" value="Chromosome 4"/>
</dbReference>
<name>C4YH92_CANAW</name>
<keyword evidence="2" id="KW-1185">Reference proteome</keyword>
<dbReference type="EMBL" id="CH672349">
    <property type="protein sequence ID" value="EEQ45124.1"/>
    <property type="molecule type" value="Genomic_DNA"/>
</dbReference>
<protein>
    <submittedName>
        <fullName evidence="1">Uncharacterized protein</fullName>
    </submittedName>
</protein>
<gene>
    <name evidence="1" type="ORF">CAWG_03437</name>
</gene>
<proteinExistence type="predicted"/>
<evidence type="ECO:0000313" key="2">
    <source>
        <dbReference type="Proteomes" id="UP000001429"/>
    </source>
</evidence>
<dbReference type="AlphaFoldDB" id="C4YH92"/>
<dbReference type="VEuPathDB" id="FungiDB:CAWG_03437"/>
<dbReference type="PaxDb" id="5476-C4YH92"/>
<sequence>MSNIQFNLCTTFPGLLQTYHESLYDLITTYDLYLSYKRRQMSLLFNLLFSSAELPSINKLESSWMVLQNSIMTKNQQLWVYRRILNETMTTMITLGYISKKQLFELNHCIVLELQQVEDKFEDLIESETKDDNTSNDRNVITTTTINDDNEDENDRCFELSLLDKQPELFRDILNLHNSLISKYYVVQRQNNSHKNNNNNNNCSSSSIQRKCVYI</sequence>
<dbReference type="OrthoDB" id="4011042at2759"/>
<evidence type="ECO:0000313" key="1">
    <source>
        <dbReference type="EMBL" id="EEQ45124.1"/>
    </source>
</evidence>
<reference evidence="1 2" key="1">
    <citation type="journal article" date="2009" name="Nature">
        <title>Evolution of pathogenicity and sexual reproduction in eight Candida genomes.</title>
        <authorList>
            <person name="Butler G."/>
            <person name="Rasmussen M.D."/>
            <person name="Lin M.F."/>
            <person name="Santos M.A."/>
            <person name="Sakthikumar S."/>
            <person name="Munro C.A."/>
            <person name="Rheinbay E."/>
            <person name="Grabherr M."/>
            <person name="Forche A."/>
            <person name="Reedy J.L."/>
            <person name="Agrafioti I."/>
            <person name="Arnaud M.B."/>
            <person name="Bates S."/>
            <person name="Brown A.J."/>
            <person name="Brunke S."/>
            <person name="Costanzo M.C."/>
            <person name="Fitzpatrick D.A."/>
            <person name="de Groot P.W."/>
            <person name="Harris D."/>
            <person name="Hoyer L.L."/>
            <person name="Hube B."/>
            <person name="Klis F.M."/>
            <person name="Kodira C."/>
            <person name="Lennard N."/>
            <person name="Logue M.E."/>
            <person name="Martin R."/>
            <person name="Neiman A.M."/>
            <person name="Nikolaou E."/>
            <person name="Quail M.A."/>
            <person name="Quinn J."/>
            <person name="Santos M.C."/>
            <person name="Schmitzberger F.F."/>
            <person name="Sherlock G."/>
            <person name="Shah P."/>
            <person name="Silverstein K.A."/>
            <person name="Skrzypek M.S."/>
            <person name="Soll D."/>
            <person name="Staggs R."/>
            <person name="Stansfield I."/>
            <person name="Stumpf M.P."/>
            <person name="Sudbery P.E."/>
            <person name="Srikantha T."/>
            <person name="Zeng Q."/>
            <person name="Berman J."/>
            <person name="Berriman M."/>
            <person name="Heitman J."/>
            <person name="Gow N.A."/>
            <person name="Lorenz M.C."/>
            <person name="Birren B.W."/>
            <person name="Kellis M."/>
            <person name="Cuomo C.A."/>
        </authorList>
    </citation>
    <scope>NUCLEOTIDE SEQUENCE [LARGE SCALE GENOMIC DNA]</scope>
    <source>
        <strain evidence="1 2">WO-1</strain>
    </source>
</reference>
<dbReference type="HOGENOM" id="CLU_1366072_0_0_1"/>